<reference evidence="1" key="1">
    <citation type="submission" date="2006-03" db="EMBL/GenBank/DDBJ databases">
        <authorList>
            <person name="Bowman J."/>
            <person name="Ferriera S."/>
            <person name="Johnson J."/>
            <person name="Kravitz S."/>
            <person name="Halpern A."/>
            <person name="Remington K."/>
            <person name="Beeson K."/>
            <person name="Tran B."/>
            <person name="Rogers Y.-H."/>
            <person name="Friedman R."/>
            <person name="Venter J.C."/>
        </authorList>
    </citation>
    <scope>NUCLEOTIDE SEQUENCE [LARGE SCALE GENOMIC DNA]</scope>
    <source>
        <strain evidence="1">ATCC 700755</strain>
    </source>
</reference>
<keyword evidence="2" id="KW-1185">Reference proteome</keyword>
<dbReference type="eggNOG" id="ENOG502Z7XW">
    <property type="taxonomic scope" value="Bacteria"/>
</dbReference>
<dbReference type="Pfam" id="PF11013">
    <property type="entry name" value="DUF2851"/>
    <property type="match status" value="1"/>
</dbReference>
<gene>
    <name evidence="1" type="ordered locus">P700755_002561</name>
</gene>
<evidence type="ECO:0000313" key="2">
    <source>
        <dbReference type="Proteomes" id="UP000008514"/>
    </source>
</evidence>
<sequence>MQEAFLHSVWKYKKLDTSQLKTTRGESLQILNTGFHNETESGPDFFKAEIVIDGQHWVGNLEIHIISSDWYAHKHEVDSAYDNVILHVVWEEDVGIFRKDETLIPCLELKHYISAEQVLACESLLSNTTKQWINCETHFKDVDTFKLNNWLERLYIERLEDKNELILNLLKVSHNSWDEVGFKLMARAFGLNVNGEAFLQMSNAADFKVFQKCFQHPLQLEALCFGLGGLLNSDSEDVYFKKLRDEYGFLAQKFQLPTKVNSQLKYFRLRPDNFPTIRLSQFASLYHKKPNLFSELIQCKTKQELSNNLDAKVSSYWKTHYTFGKESKSKTKALSQSFKDLLIINTVLPLKFAYDKYKGQDDFETTIYPIITALKPEQNSITKGFDTLKTNVVGSALESQAFIQLKTKYCDLNRCLKCQVGLELIYS</sequence>
<dbReference type="KEGG" id="ptq:P700755_002561"/>
<proteinExistence type="predicted"/>
<accession>K4IG01</accession>
<protein>
    <recommendedName>
        <fullName evidence="3">DUF2851 domain-containing protein</fullName>
    </recommendedName>
</protein>
<evidence type="ECO:0008006" key="3">
    <source>
        <dbReference type="Google" id="ProtNLM"/>
    </source>
</evidence>
<dbReference type="EMBL" id="CP003879">
    <property type="protein sequence ID" value="AFU69314.1"/>
    <property type="molecule type" value="Genomic_DNA"/>
</dbReference>
<dbReference type="STRING" id="313595.P700755_002561"/>
<dbReference type="AlphaFoldDB" id="K4IG01"/>
<dbReference type="Proteomes" id="UP000008514">
    <property type="component" value="Chromosome"/>
</dbReference>
<dbReference type="RefSeq" id="WP_015024884.1">
    <property type="nucleotide sequence ID" value="NC_018721.1"/>
</dbReference>
<name>K4IG01_PSYTT</name>
<dbReference type="InterPro" id="IPR021272">
    <property type="entry name" value="DUF2851"/>
</dbReference>
<evidence type="ECO:0000313" key="1">
    <source>
        <dbReference type="EMBL" id="AFU69314.1"/>
    </source>
</evidence>
<reference evidence="1" key="2">
    <citation type="submission" date="2012-09" db="EMBL/GenBank/DDBJ databases">
        <title>The complete sequence of Psychroflexus torquis an extreme psychrophile from sea-ice that is stimulated by light.</title>
        <authorList>
            <person name="Feng S."/>
            <person name="Powell S.M."/>
            <person name="Bowman J.P."/>
        </authorList>
    </citation>
    <scope>NUCLEOTIDE SEQUENCE [LARGE SCALE GENOMIC DNA]</scope>
    <source>
        <strain evidence="1">ATCC 700755</strain>
    </source>
</reference>
<dbReference type="OrthoDB" id="1005072at2"/>
<dbReference type="HOGENOM" id="CLU_044582_0_0_10"/>
<organism evidence="1 2">
    <name type="scientific">Psychroflexus torquis (strain ATCC 700755 / CIP 106069 / ACAM 623)</name>
    <dbReference type="NCBI Taxonomy" id="313595"/>
    <lineage>
        <taxon>Bacteria</taxon>
        <taxon>Pseudomonadati</taxon>
        <taxon>Bacteroidota</taxon>
        <taxon>Flavobacteriia</taxon>
        <taxon>Flavobacteriales</taxon>
        <taxon>Flavobacteriaceae</taxon>
        <taxon>Psychroflexus</taxon>
    </lineage>
</organism>